<sequence>MKAITRLLSALCALPILLSPALAATDSFPQKGKVIRIITPLSPGGSSDIQARAIANRLSQQTGVPVIVENKPGASTAIAVRELMRSPADGYTLLYTITVTTSQLPHLYAKPPFDVFKDMTPLGVASRTRTILVATGSAPYNNLKEMVAYAKANPGKVNYGSYGIGSSGHINGELLKANAGIDIVHVPYKGSTEAVRDLLGGQIQIVFDGPSTAIANAKAGLVKILGVADKDRLPSIPDVPTITEAGVPGIDLPGLEQFFAPAGTPKNIVNALNAELMKAVRSPEVTELFIRGGSTVVASTPEEHARMMREDSEKWGTVIRKLGIRMD</sequence>
<protein>
    <submittedName>
        <fullName evidence="3">Tripartite tricarboxylate transporter substrate binding protein</fullName>
    </submittedName>
</protein>
<dbReference type="SUPFAM" id="SSF53850">
    <property type="entry name" value="Periplasmic binding protein-like II"/>
    <property type="match status" value="1"/>
</dbReference>
<name>A0A9X1VUM5_9BURK</name>
<dbReference type="PIRSF" id="PIRSF017082">
    <property type="entry name" value="YflP"/>
    <property type="match status" value="1"/>
</dbReference>
<comment type="caution">
    <text evidence="3">The sequence shown here is derived from an EMBL/GenBank/DDBJ whole genome shotgun (WGS) entry which is preliminary data.</text>
</comment>
<keyword evidence="2" id="KW-0732">Signal</keyword>
<organism evidence="3 4">
    <name type="scientific">Variovorax terrae</name>
    <dbReference type="NCBI Taxonomy" id="2923278"/>
    <lineage>
        <taxon>Bacteria</taxon>
        <taxon>Pseudomonadati</taxon>
        <taxon>Pseudomonadota</taxon>
        <taxon>Betaproteobacteria</taxon>
        <taxon>Burkholderiales</taxon>
        <taxon>Comamonadaceae</taxon>
        <taxon>Variovorax</taxon>
    </lineage>
</organism>
<evidence type="ECO:0000313" key="4">
    <source>
        <dbReference type="Proteomes" id="UP001139447"/>
    </source>
</evidence>
<dbReference type="Pfam" id="PF03401">
    <property type="entry name" value="TctC"/>
    <property type="match status" value="1"/>
</dbReference>
<dbReference type="Gene3D" id="3.40.190.150">
    <property type="entry name" value="Bordetella uptake gene, domain 1"/>
    <property type="match status" value="1"/>
</dbReference>
<dbReference type="CDD" id="cd07012">
    <property type="entry name" value="PBP2_Bug_TTT"/>
    <property type="match status" value="1"/>
</dbReference>
<dbReference type="RefSeq" id="WP_243306259.1">
    <property type="nucleotide sequence ID" value="NZ_JALGBI010000001.1"/>
</dbReference>
<comment type="similarity">
    <text evidence="1">Belongs to the UPF0065 (bug) family.</text>
</comment>
<dbReference type="PANTHER" id="PTHR42928">
    <property type="entry name" value="TRICARBOXYLATE-BINDING PROTEIN"/>
    <property type="match status" value="1"/>
</dbReference>
<gene>
    <name evidence="3" type="ORF">MMF98_10715</name>
</gene>
<accession>A0A9X1VUM5</accession>
<evidence type="ECO:0000313" key="3">
    <source>
        <dbReference type="EMBL" id="MCJ0763677.1"/>
    </source>
</evidence>
<feature type="chain" id="PRO_5040969952" evidence="2">
    <location>
        <begin position="24"/>
        <end position="327"/>
    </location>
</feature>
<dbReference type="InterPro" id="IPR042100">
    <property type="entry name" value="Bug_dom1"/>
</dbReference>
<evidence type="ECO:0000256" key="2">
    <source>
        <dbReference type="SAM" id="SignalP"/>
    </source>
</evidence>
<dbReference type="EMBL" id="JALGBI010000001">
    <property type="protein sequence ID" value="MCJ0763677.1"/>
    <property type="molecule type" value="Genomic_DNA"/>
</dbReference>
<keyword evidence="4" id="KW-1185">Reference proteome</keyword>
<dbReference type="InterPro" id="IPR005064">
    <property type="entry name" value="BUG"/>
</dbReference>
<reference evidence="3" key="1">
    <citation type="submission" date="2022-03" db="EMBL/GenBank/DDBJ databases">
        <authorList>
            <person name="Woo C.Y."/>
        </authorList>
    </citation>
    <scope>NUCLEOTIDE SEQUENCE</scope>
    <source>
        <strain evidence="3">CYS-02</strain>
    </source>
</reference>
<dbReference type="Gene3D" id="3.40.190.10">
    <property type="entry name" value="Periplasmic binding protein-like II"/>
    <property type="match status" value="1"/>
</dbReference>
<feature type="signal peptide" evidence="2">
    <location>
        <begin position="1"/>
        <end position="23"/>
    </location>
</feature>
<dbReference type="AlphaFoldDB" id="A0A9X1VUM5"/>
<evidence type="ECO:0000256" key="1">
    <source>
        <dbReference type="ARBA" id="ARBA00006987"/>
    </source>
</evidence>
<dbReference type="Proteomes" id="UP001139447">
    <property type="component" value="Unassembled WGS sequence"/>
</dbReference>
<proteinExistence type="inferred from homology"/>
<dbReference type="PANTHER" id="PTHR42928:SF5">
    <property type="entry name" value="BLR1237 PROTEIN"/>
    <property type="match status" value="1"/>
</dbReference>